<dbReference type="SMART" id="SM00182">
    <property type="entry name" value="CULLIN"/>
    <property type="match status" value="1"/>
</dbReference>
<reference evidence="6" key="1">
    <citation type="journal article" date="2023" name="IScience">
        <title>Live-bearing cockroach genome reveals convergent evolutionary mechanisms linked to viviparity in insects and beyond.</title>
        <authorList>
            <person name="Fouks B."/>
            <person name="Harrison M.C."/>
            <person name="Mikhailova A.A."/>
            <person name="Marchal E."/>
            <person name="English S."/>
            <person name="Carruthers M."/>
            <person name="Jennings E.C."/>
            <person name="Chiamaka E.L."/>
            <person name="Frigard R.A."/>
            <person name="Pippel M."/>
            <person name="Attardo G.M."/>
            <person name="Benoit J.B."/>
            <person name="Bornberg-Bauer E."/>
            <person name="Tobe S.S."/>
        </authorList>
    </citation>
    <scope>NUCLEOTIDE SEQUENCE</scope>
    <source>
        <strain evidence="6">Stay&amp;Tobe</strain>
    </source>
</reference>
<evidence type="ECO:0000256" key="2">
    <source>
        <dbReference type="ARBA" id="ARBA00022843"/>
    </source>
</evidence>
<dbReference type="InterPro" id="IPR001373">
    <property type="entry name" value="Cullin_N"/>
</dbReference>
<evidence type="ECO:0000313" key="7">
    <source>
        <dbReference type="Proteomes" id="UP001233999"/>
    </source>
</evidence>
<dbReference type="Pfam" id="PF10557">
    <property type="entry name" value="Cullin_Nedd8"/>
    <property type="match status" value="1"/>
</dbReference>
<organism evidence="6 7">
    <name type="scientific">Diploptera punctata</name>
    <name type="common">Pacific beetle cockroach</name>
    <dbReference type="NCBI Taxonomy" id="6984"/>
    <lineage>
        <taxon>Eukaryota</taxon>
        <taxon>Metazoa</taxon>
        <taxon>Ecdysozoa</taxon>
        <taxon>Arthropoda</taxon>
        <taxon>Hexapoda</taxon>
        <taxon>Insecta</taxon>
        <taxon>Pterygota</taxon>
        <taxon>Neoptera</taxon>
        <taxon>Polyneoptera</taxon>
        <taxon>Dictyoptera</taxon>
        <taxon>Blattodea</taxon>
        <taxon>Blaberoidea</taxon>
        <taxon>Blaberidae</taxon>
        <taxon>Diplopterinae</taxon>
        <taxon>Diploptera</taxon>
    </lineage>
</organism>
<keyword evidence="2" id="KW-0832">Ubl conjugation</keyword>
<dbReference type="InterPro" id="IPR059120">
    <property type="entry name" value="Cullin-like_AB"/>
</dbReference>
<dbReference type="FunFam" id="3.30.230.130:FF:000001">
    <property type="entry name" value="Cullin 4A"/>
    <property type="match status" value="1"/>
</dbReference>
<reference evidence="6" key="2">
    <citation type="submission" date="2023-05" db="EMBL/GenBank/DDBJ databases">
        <authorList>
            <person name="Fouks B."/>
        </authorList>
    </citation>
    <scope>NUCLEOTIDE SEQUENCE</scope>
    <source>
        <strain evidence="6">Stay&amp;Tobe</strain>
        <tissue evidence="6">Testes</tissue>
    </source>
</reference>
<name>A0AAD8E9I1_DIPPU</name>
<dbReference type="GO" id="GO:0031625">
    <property type="term" value="F:ubiquitin protein ligase binding"/>
    <property type="evidence" value="ECO:0007669"/>
    <property type="project" value="InterPro"/>
</dbReference>
<dbReference type="SMART" id="SM00884">
    <property type="entry name" value="Cullin_Nedd8"/>
    <property type="match status" value="1"/>
</dbReference>
<dbReference type="GO" id="GO:0006511">
    <property type="term" value="P:ubiquitin-dependent protein catabolic process"/>
    <property type="evidence" value="ECO:0007669"/>
    <property type="project" value="InterPro"/>
</dbReference>
<dbReference type="GO" id="GO:0031461">
    <property type="term" value="C:cullin-RING ubiquitin ligase complex"/>
    <property type="evidence" value="ECO:0007669"/>
    <property type="project" value="InterPro"/>
</dbReference>
<dbReference type="AlphaFoldDB" id="A0AAD8E9I1"/>
<dbReference type="SUPFAM" id="SSF46785">
    <property type="entry name" value="Winged helix' DNA-binding domain"/>
    <property type="match status" value="1"/>
</dbReference>
<dbReference type="FunFam" id="1.10.10.10:FF:000050">
    <property type="entry name" value="Cullin 4B"/>
    <property type="match status" value="1"/>
</dbReference>
<feature type="domain" description="Cullin family profile" evidence="5">
    <location>
        <begin position="33"/>
        <end position="263"/>
    </location>
</feature>
<dbReference type="SUPFAM" id="SSF75632">
    <property type="entry name" value="Cullin homology domain"/>
    <property type="match status" value="1"/>
</dbReference>
<dbReference type="InterPro" id="IPR019559">
    <property type="entry name" value="Cullin_neddylation_domain"/>
</dbReference>
<gene>
    <name evidence="6" type="ORF">L9F63_003559</name>
</gene>
<protein>
    <recommendedName>
        <fullName evidence="5">Cullin family profile domain-containing protein</fullName>
    </recommendedName>
</protein>
<dbReference type="Pfam" id="PF26557">
    <property type="entry name" value="Cullin_AB"/>
    <property type="match status" value="1"/>
</dbReference>
<evidence type="ECO:0000313" key="6">
    <source>
        <dbReference type="EMBL" id="KAJ9582103.1"/>
    </source>
</evidence>
<dbReference type="Proteomes" id="UP001233999">
    <property type="component" value="Unassembled WGS sequence"/>
</dbReference>
<dbReference type="PROSITE" id="PS50069">
    <property type="entry name" value="CULLIN_2"/>
    <property type="match status" value="1"/>
</dbReference>
<keyword evidence="7" id="KW-1185">Reference proteome</keyword>
<dbReference type="InterPro" id="IPR036317">
    <property type="entry name" value="Cullin_homology_sf"/>
</dbReference>
<dbReference type="Pfam" id="PF00888">
    <property type="entry name" value="Cullin"/>
    <property type="match status" value="1"/>
</dbReference>
<dbReference type="InterPro" id="IPR045093">
    <property type="entry name" value="Cullin"/>
</dbReference>
<dbReference type="SUPFAM" id="SSF74788">
    <property type="entry name" value="Cullin repeat-like"/>
    <property type="match status" value="1"/>
</dbReference>
<dbReference type="PROSITE" id="PS01256">
    <property type="entry name" value="CULLIN_1"/>
    <property type="match status" value="1"/>
</dbReference>
<dbReference type="InterPro" id="IPR036390">
    <property type="entry name" value="WH_DNA-bd_sf"/>
</dbReference>
<dbReference type="Gene3D" id="3.30.230.130">
    <property type="entry name" value="Cullin, Chain C, Domain 2"/>
    <property type="match status" value="1"/>
</dbReference>
<evidence type="ECO:0000259" key="5">
    <source>
        <dbReference type="PROSITE" id="PS50069"/>
    </source>
</evidence>
<dbReference type="InterPro" id="IPR016158">
    <property type="entry name" value="Cullin_homology"/>
</dbReference>
<dbReference type="Gene3D" id="1.10.10.10">
    <property type="entry name" value="Winged helix-like DNA-binding domain superfamily/Winged helix DNA-binding domain"/>
    <property type="match status" value="1"/>
</dbReference>
<dbReference type="InterPro" id="IPR036388">
    <property type="entry name" value="WH-like_DNA-bd_sf"/>
</dbReference>
<dbReference type="Gene3D" id="1.20.1310.10">
    <property type="entry name" value="Cullin Repeats"/>
    <property type="match status" value="2"/>
</dbReference>
<comment type="similarity">
    <text evidence="1 3 4">Belongs to the cullin family.</text>
</comment>
<dbReference type="PANTHER" id="PTHR11932">
    <property type="entry name" value="CULLIN"/>
    <property type="match status" value="1"/>
</dbReference>
<dbReference type="FunFam" id="1.20.1310.10:FF:000003">
    <property type="entry name" value="Cullin 4A"/>
    <property type="match status" value="1"/>
</dbReference>
<proteinExistence type="inferred from homology"/>
<dbReference type="EMBL" id="JASPKZ010007829">
    <property type="protein sequence ID" value="KAJ9582103.1"/>
    <property type="molecule type" value="Genomic_DNA"/>
</dbReference>
<sequence>MDNIVSHCFQKNDKFANSLKEAFEHFVNQRANKPAELIAKFVDSKLRAGNKESTEEELERLLDKIMVLFRFIHGKDVFEAFYKKDLAKRLLVGKSASVDAEKSMLSKLKQECGGGFTSKLEGMFKDMELSKDINIAFKQHMGNLRYPQLSSIDLTVNILTMGYWPTYPVLEVNLPMEMVQYQTIFNKFYLGKHSGRKLQWQPTLGHCVLKATFTQGKKELMVSLFQALVLLLFNDSDELSLEELRAATNIEDGELRRTLQSLACGKARVLQKNPRGRDVEDSDKFQFNKDFANKLFRIKINQIQMKETTEEQKATEERVFQDRQYQIDAAIVRIMKMRKTLSHNLLISELYNQLKFPVKPADLKKRIESLIDRDYMERDKDNPNQYNYVA</sequence>
<comment type="caution">
    <text evidence="6">The sequence shown here is derived from an EMBL/GenBank/DDBJ whole genome shotgun (WGS) entry which is preliminary data.</text>
</comment>
<accession>A0AAD8E9I1</accession>
<evidence type="ECO:0000256" key="4">
    <source>
        <dbReference type="RuleBase" id="RU003829"/>
    </source>
</evidence>
<evidence type="ECO:0000256" key="3">
    <source>
        <dbReference type="PROSITE-ProRule" id="PRU00330"/>
    </source>
</evidence>
<evidence type="ECO:0000256" key="1">
    <source>
        <dbReference type="ARBA" id="ARBA00006019"/>
    </source>
</evidence>
<dbReference type="InterPro" id="IPR016157">
    <property type="entry name" value="Cullin_CS"/>
</dbReference>
<dbReference type="InterPro" id="IPR016159">
    <property type="entry name" value="Cullin_repeat-like_dom_sf"/>
</dbReference>